<evidence type="ECO:0000313" key="3">
    <source>
        <dbReference type="EMBL" id="SMP72677.1"/>
    </source>
</evidence>
<dbReference type="Pfam" id="PF18145">
    <property type="entry name" value="SAVED"/>
    <property type="match status" value="1"/>
</dbReference>
<keyword evidence="1" id="KW-1133">Transmembrane helix</keyword>
<protein>
    <recommendedName>
        <fullName evidence="2">SMODS-associated and fused to various effectors domain-containing protein</fullName>
    </recommendedName>
</protein>
<dbReference type="AlphaFoldDB" id="A0AA45WZ66"/>
<keyword evidence="1" id="KW-0472">Membrane</keyword>
<proteinExistence type="predicted"/>
<comment type="caution">
    <text evidence="3">The sequence shown here is derived from an EMBL/GenBank/DDBJ whole genome shotgun (WGS) entry which is preliminary data.</text>
</comment>
<keyword evidence="4" id="KW-1185">Reference proteome</keyword>
<gene>
    <name evidence="3" type="ORF">SAMN06296020_1324</name>
</gene>
<feature type="transmembrane region" description="Helical" evidence="1">
    <location>
        <begin position="20"/>
        <end position="39"/>
    </location>
</feature>
<dbReference type="InterPro" id="IPR040836">
    <property type="entry name" value="SAVED"/>
</dbReference>
<evidence type="ECO:0000313" key="4">
    <source>
        <dbReference type="Proteomes" id="UP001158066"/>
    </source>
</evidence>
<dbReference type="NCBIfam" id="NF033611">
    <property type="entry name" value="SAVED"/>
    <property type="match status" value="1"/>
</dbReference>
<feature type="domain" description="SMODS-associated and fused to various effectors" evidence="2">
    <location>
        <begin position="155"/>
        <end position="340"/>
    </location>
</feature>
<accession>A0AA45WZ66</accession>
<evidence type="ECO:0000259" key="2">
    <source>
        <dbReference type="Pfam" id="PF18145"/>
    </source>
</evidence>
<name>A0AA45WZ66_9CLOT</name>
<evidence type="ECO:0000256" key="1">
    <source>
        <dbReference type="SAM" id="Phobius"/>
    </source>
</evidence>
<dbReference type="Proteomes" id="UP001158066">
    <property type="component" value="Unassembled WGS sequence"/>
</dbReference>
<keyword evidence="1" id="KW-0812">Transmembrane</keyword>
<organism evidence="3 4">
    <name type="scientific">Anoxynatronum buryatiense</name>
    <dbReference type="NCBI Taxonomy" id="489973"/>
    <lineage>
        <taxon>Bacteria</taxon>
        <taxon>Bacillati</taxon>
        <taxon>Bacillota</taxon>
        <taxon>Clostridia</taxon>
        <taxon>Eubacteriales</taxon>
        <taxon>Clostridiaceae</taxon>
        <taxon>Anoxynatronum</taxon>
    </lineage>
</organism>
<sequence length="355" mass="41326">MTIMNDKKQHINMNFIKYRYLFTLIMMSTLILTDDYFHMLESLEFRSDKLMEIHKIVLDLKNYAPSPLVWGILIVSIIVLVTKFYYFQDSGAKKVKLILLAHSTFVQTQYKMSSEVLNKFSVEYFDLDLHTYISCLPSYQDMSPIIKKQDLMIDSFMKEINNDDIFGYVGIAHTPLIFRAGYRIGDETNMMLFHKNRNEYAYKGLNHNDSFPKLLVERELIDDTATEMLVSVATTFSINDKDLEVFQLDNKSIIKLWTDAFGFDVIQSQNQVDEYVSIIMKKLRHITENRTIEKVHLVLATSVSMTFALGRSVSKNYDPEIIVYHYDATTSSKYPWGISIFKNSSDSLVINEKLL</sequence>
<reference evidence="3" key="1">
    <citation type="submission" date="2017-05" db="EMBL/GenBank/DDBJ databases">
        <authorList>
            <person name="Varghese N."/>
            <person name="Submissions S."/>
        </authorList>
    </citation>
    <scope>NUCLEOTIDE SEQUENCE</scope>
    <source>
        <strain evidence="3">Su22</strain>
    </source>
</reference>
<dbReference type="EMBL" id="FXUF01000032">
    <property type="protein sequence ID" value="SMP72677.1"/>
    <property type="molecule type" value="Genomic_DNA"/>
</dbReference>
<feature type="transmembrane region" description="Helical" evidence="1">
    <location>
        <begin position="68"/>
        <end position="87"/>
    </location>
</feature>